<evidence type="ECO:0000256" key="1">
    <source>
        <dbReference type="SAM" id="MobiDB-lite"/>
    </source>
</evidence>
<dbReference type="OrthoDB" id="9834691at2759"/>
<dbReference type="Pfam" id="PF15755">
    <property type="entry name" value="DUF4689"/>
    <property type="match status" value="1"/>
</dbReference>
<evidence type="ECO:0000256" key="2">
    <source>
        <dbReference type="SAM" id="Phobius"/>
    </source>
</evidence>
<feature type="transmembrane region" description="Helical" evidence="2">
    <location>
        <begin position="49"/>
        <end position="70"/>
    </location>
</feature>
<proteinExistence type="predicted"/>
<dbReference type="AlphaFoldDB" id="A0A6P3EFY1"/>
<organism evidence="3 4">
    <name type="scientific">Octodon degus</name>
    <name type="common">Degu</name>
    <name type="synonym">Sciurus degus</name>
    <dbReference type="NCBI Taxonomy" id="10160"/>
    <lineage>
        <taxon>Eukaryota</taxon>
        <taxon>Metazoa</taxon>
        <taxon>Chordata</taxon>
        <taxon>Craniata</taxon>
        <taxon>Vertebrata</taxon>
        <taxon>Euteleostomi</taxon>
        <taxon>Mammalia</taxon>
        <taxon>Eutheria</taxon>
        <taxon>Euarchontoglires</taxon>
        <taxon>Glires</taxon>
        <taxon>Rodentia</taxon>
        <taxon>Hystricomorpha</taxon>
        <taxon>Octodontidae</taxon>
        <taxon>Octodon</taxon>
    </lineage>
</organism>
<dbReference type="PANTHER" id="PTHR36134">
    <property type="entry name" value="TRANSMEMBRANE PROTEIN C16ORF54"/>
    <property type="match status" value="1"/>
</dbReference>
<feature type="region of interest" description="Disordered" evidence="1">
    <location>
        <begin position="1"/>
        <end position="35"/>
    </location>
</feature>
<dbReference type="CTD" id="113421760"/>
<reference evidence="4" key="1">
    <citation type="submission" date="2025-08" db="UniProtKB">
        <authorList>
            <consortium name="RefSeq"/>
        </authorList>
    </citation>
    <scope>IDENTIFICATION</scope>
</reference>
<keyword evidence="2 4" id="KW-0812">Transmembrane</keyword>
<accession>A0A6P3EFY1</accession>
<keyword evidence="2" id="KW-1133">Transmembrane helix</keyword>
<evidence type="ECO:0000313" key="4">
    <source>
        <dbReference type="RefSeq" id="XP_004623023.2"/>
    </source>
</evidence>
<feature type="region of interest" description="Disordered" evidence="1">
    <location>
        <begin position="123"/>
        <end position="144"/>
    </location>
</feature>
<dbReference type="GeneID" id="101563035"/>
<sequence>MHRDGGPQVGQEAGRAKMPSTPRQLPGHLEGAPASEADWWSPPPCGPCIPILLALASLAAFFVLTTAVLAERLLRRSLRPDPGHRAPALVWRPGGELWIEPAGTARERSEGWYGCEVPLLPDRGPDAPPARASAPPAPAALNSAPNSLVLQEPPEALARSTFWGPQPHGERPPTTGLVSWAGPELGPESTQRLGSPQAWRPRPGSPEPDWSLQPRVTVEQISAFWRREGRTSMGF</sequence>
<feature type="compositionally biased region" description="Low complexity" evidence="1">
    <location>
        <begin position="129"/>
        <end position="144"/>
    </location>
</feature>
<name>A0A6P3EFY1_OCTDE</name>
<dbReference type="PANTHER" id="PTHR36134:SF1">
    <property type="entry name" value="TRANSMEMBRANE PROTEIN C16ORF54"/>
    <property type="match status" value="1"/>
</dbReference>
<dbReference type="RefSeq" id="XP_004623023.2">
    <property type="nucleotide sequence ID" value="XM_004622966.2"/>
</dbReference>
<feature type="region of interest" description="Disordered" evidence="1">
    <location>
        <begin position="159"/>
        <end position="214"/>
    </location>
</feature>
<keyword evidence="2" id="KW-0472">Membrane</keyword>
<dbReference type="Proteomes" id="UP000515203">
    <property type="component" value="Unplaced"/>
</dbReference>
<dbReference type="InterPro" id="IPR031499">
    <property type="entry name" value="DUF4689"/>
</dbReference>
<gene>
    <name evidence="4" type="primary">CUNH16orf54</name>
</gene>
<dbReference type="InParanoid" id="A0A6P3EFY1"/>
<protein>
    <submittedName>
        <fullName evidence="4">Transmembrane protein C16orf54 homolog</fullName>
    </submittedName>
</protein>
<evidence type="ECO:0000313" key="3">
    <source>
        <dbReference type="Proteomes" id="UP000515203"/>
    </source>
</evidence>
<keyword evidence="3" id="KW-1185">Reference proteome</keyword>
<dbReference type="FunCoup" id="A0A6P3EFY1">
    <property type="interactions" value="15"/>
</dbReference>